<feature type="region of interest" description="Disordered" evidence="5">
    <location>
        <begin position="1"/>
        <end position="23"/>
    </location>
</feature>
<evidence type="ECO:0000256" key="5">
    <source>
        <dbReference type="SAM" id="MobiDB-lite"/>
    </source>
</evidence>
<evidence type="ECO:0000256" key="3">
    <source>
        <dbReference type="ARBA" id="ARBA00022989"/>
    </source>
</evidence>
<dbReference type="GO" id="GO:0071917">
    <property type="term" value="F:triose-phosphate transmembrane transporter activity"/>
    <property type="evidence" value="ECO:0000318"/>
    <property type="project" value="GO_Central"/>
</dbReference>
<evidence type="ECO:0000313" key="8">
    <source>
        <dbReference type="EMBL" id="EFJ33031.1"/>
    </source>
</evidence>
<dbReference type="Pfam" id="PF03151">
    <property type="entry name" value="TPT"/>
    <property type="match status" value="1"/>
</dbReference>
<feature type="domain" description="Sugar phosphate transporter" evidence="7">
    <location>
        <begin position="99"/>
        <end position="386"/>
    </location>
</feature>
<dbReference type="GO" id="GO:0015297">
    <property type="term" value="F:antiporter activity"/>
    <property type="evidence" value="ECO:0000318"/>
    <property type="project" value="GO_Central"/>
</dbReference>
<dbReference type="SUPFAM" id="SSF103481">
    <property type="entry name" value="Multidrug resistance efflux transporter EmrE"/>
    <property type="match status" value="2"/>
</dbReference>
<feature type="transmembrane region" description="Helical" evidence="6">
    <location>
        <begin position="313"/>
        <end position="329"/>
    </location>
</feature>
<comment type="subcellular location">
    <subcellularLocation>
        <location evidence="1">Membrane</location>
        <topology evidence="1">Multi-pass membrane protein</topology>
    </subcellularLocation>
</comment>
<gene>
    <name evidence="8" type="ORF">SELMODRAFT_83926</name>
</gene>
<evidence type="ECO:0000256" key="4">
    <source>
        <dbReference type="ARBA" id="ARBA00023136"/>
    </source>
</evidence>
<dbReference type="InParanoid" id="D8R410"/>
<dbReference type="EMBL" id="GL377571">
    <property type="protein sequence ID" value="EFJ33031.1"/>
    <property type="molecule type" value="Genomic_DNA"/>
</dbReference>
<dbReference type="InterPro" id="IPR037185">
    <property type="entry name" value="EmrE-like"/>
</dbReference>
<keyword evidence="2 6" id="KW-0812">Transmembrane</keyword>
<dbReference type="eggNOG" id="KOG1441">
    <property type="taxonomic scope" value="Eukaryota"/>
</dbReference>
<dbReference type="Gramene" id="EFJ33031">
    <property type="protein sequence ID" value="EFJ33031"/>
    <property type="gene ID" value="SELMODRAFT_83926"/>
</dbReference>
<keyword evidence="3 6" id="KW-1133">Transmembrane helix</keyword>
<dbReference type="PANTHER" id="PTHR11132">
    <property type="entry name" value="SOLUTE CARRIER FAMILY 35"/>
    <property type="match status" value="1"/>
</dbReference>
<feature type="transmembrane region" description="Helical" evidence="6">
    <location>
        <begin position="129"/>
        <end position="152"/>
    </location>
</feature>
<feature type="transmembrane region" description="Helical" evidence="6">
    <location>
        <begin position="272"/>
        <end position="293"/>
    </location>
</feature>
<organism evidence="9">
    <name type="scientific">Selaginella moellendorffii</name>
    <name type="common">Spikemoss</name>
    <dbReference type="NCBI Taxonomy" id="88036"/>
    <lineage>
        <taxon>Eukaryota</taxon>
        <taxon>Viridiplantae</taxon>
        <taxon>Streptophyta</taxon>
        <taxon>Embryophyta</taxon>
        <taxon>Tracheophyta</taxon>
        <taxon>Lycopodiopsida</taxon>
        <taxon>Selaginellales</taxon>
        <taxon>Selaginellaceae</taxon>
        <taxon>Selaginella</taxon>
    </lineage>
</organism>
<keyword evidence="9" id="KW-1185">Reference proteome</keyword>
<dbReference type="KEGG" id="smo:SELMODRAFT_83926"/>
<dbReference type="GO" id="GO:0016020">
    <property type="term" value="C:membrane"/>
    <property type="evidence" value="ECO:0007669"/>
    <property type="project" value="UniProtKB-SubCell"/>
</dbReference>
<evidence type="ECO:0000256" key="2">
    <source>
        <dbReference type="ARBA" id="ARBA00022692"/>
    </source>
</evidence>
<dbReference type="InterPro" id="IPR004853">
    <property type="entry name" value="Sugar_P_trans_dom"/>
</dbReference>
<sequence>MTLGGSFDTFRDSGGAPPTRFQRSGYLLGQPLKSLDPGLHLGPELPRLHQRKGPSFLKPGRIGVKRESSDPDGTYETTKKEVTKAAKRLKDDKGGGTGRIAVYFVSWWGLNIIFNVYNKKVLNVYPFPWLTSVMALFAGTVIMLGSWMTGCIQAPDTDMQFWQNLFPVAVAHSIGHVAATISMARSAVAFTQIIKSAEPAFSVVLSRLFLGERYPLPVYLSLLPVVGGCCLSAATELNFDMIGFLGANISNVAFVFRNFFSKRGMSKKVSGLNYYGCLCIMSLAILTPFAIAIEGFHNWNVGWQTASRAIGPPFLWWVIAQSVFYHLYNQVSYMSLDQISPLTFSIGNTMKRVSVIAASIFIFKTPVQPVNLIGAAIAIFGTFLYSQVDKSLFAVNSLTVLFLCRQTSEK</sequence>
<dbReference type="InterPro" id="IPR050186">
    <property type="entry name" value="TPT_transporter"/>
</dbReference>
<dbReference type="GO" id="GO:0015120">
    <property type="term" value="F:phosphoglycerate transmembrane transporter activity"/>
    <property type="evidence" value="ECO:0000318"/>
    <property type="project" value="GO_Central"/>
</dbReference>
<dbReference type="AlphaFoldDB" id="D8R410"/>
<evidence type="ECO:0000256" key="1">
    <source>
        <dbReference type="ARBA" id="ARBA00004141"/>
    </source>
</evidence>
<evidence type="ECO:0000259" key="7">
    <source>
        <dbReference type="Pfam" id="PF03151"/>
    </source>
</evidence>
<evidence type="ECO:0000313" key="9">
    <source>
        <dbReference type="Proteomes" id="UP000001514"/>
    </source>
</evidence>
<proteinExistence type="predicted"/>
<protein>
    <recommendedName>
        <fullName evidence="7">Sugar phosphate transporter domain-containing protein</fullName>
    </recommendedName>
</protein>
<feature type="transmembrane region" description="Helical" evidence="6">
    <location>
        <begin position="369"/>
        <end position="388"/>
    </location>
</feature>
<feature type="transmembrane region" description="Helical" evidence="6">
    <location>
        <begin position="241"/>
        <end position="260"/>
    </location>
</feature>
<dbReference type="Proteomes" id="UP000001514">
    <property type="component" value="Unassembled WGS sequence"/>
</dbReference>
<feature type="region of interest" description="Disordered" evidence="5">
    <location>
        <begin position="59"/>
        <end position="81"/>
    </location>
</feature>
<feature type="transmembrane region" description="Helical" evidence="6">
    <location>
        <begin position="100"/>
        <end position="117"/>
    </location>
</feature>
<dbReference type="GO" id="GO:0005794">
    <property type="term" value="C:Golgi apparatus"/>
    <property type="evidence" value="ECO:0000318"/>
    <property type="project" value="GO_Central"/>
</dbReference>
<accession>D8R410</accession>
<dbReference type="GO" id="GO:0055085">
    <property type="term" value="P:transmembrane transport"/>
    <property type="evidence" value="ECO:0000318"/>
    <property type="project" value="GO_Central"/>
</dbReference>
<keyword evidence="4 6" id="KW-0472">Membrane</keyword>
<evidence type="ECO:0000256" key="6">
    <source>
        <dbReference type="SAM" id="Phobius"/>
    </source>
</evidence>
<dbReference type="HOGENOM" id="CLU_019048_0_2_1"/>
<reference evidence="8 9" key="1">
    <citation type="journal article" date="2011" name="Science">
        <title>The Selaginella genome identifies genetic changes associated with the evolution of vascular plants.</title>
        <authorList>
            <person name="Banks J.A."/>
            <person name="Nishiyama T."/>
            <person name="Hasebe M."/>
            <person name="Bowman J.L."/>
            <person name="Gribskov M."/>
            <person name="dePamphilis C."/>
            <person name="Albert V.A."/>
            <person name="Aono N."/>
            <person name="Aoyama T."/>
            <person name="Ambrose B.A."/>
            <person name="Ashton N.W."/>
            <person name="Axtell M.J."/>
            <person name="Barker E."/>
            <person name="Barker M.S."/>
            <person name="Bennetzen J.L."/>
            <person name="Bonawitz N.D."/>
            <person name="Chapple C."/>
            <person name="Cheng C."/>
            <person name="Correa L.G."/>
            <person name="Dacre M."/>
            <person name="DeBarry J."/>
            <person name="Dreyer I."/>
            <person name="Elias M."/>
            <person name="Engstrom E.M."/>
            <person name="Estelle M."/>
            <person name="Feng L."/>
            <person name="Finet C."/>
            <person name="Floyd S.K."/>
            <person name="Frommer W.B."/>
            <person name="Fujita T."/>
            <person name="Gramzow L."/>
            <person name="Gutensohn M."/>
            <person name="Harholt J."/>
            <person name="Hattori M."/>
            <person name="Heyl A."/>
            <person name="Hirai T."/>
            <person name="Hiwatashi Y."/>
            <person name="Ishikawa M."/>
            <person name="Iwata M."/>
            <person name="Karol K.G."/>
            <person name="Koehler B."/>
            <person name="Kolukisaoglu U."/>
            <person name="Kubo M."/>
            <person name="Kurata T."/>
            <person name="Lalonde S."/>
            <person name="Li K."/>
            <person name="Li Y."/>
            <person name="Litt A."/>
            <person name="Lyons E."/>
            <person name="Manning G."/>
            <person name="Maruyama T."/>
            <person name="Michael T.P."/>
            <person name="Mikami K."/>
            <person name="Miyazaki S."/>
            <person name="Morinaga S."/>
            <person name="Murata T."/>
            <person name="Mueller-Roeber B."/>
            <person name="Nelson D.R."/>
            <person name="Obara M."/>
            <person name="Oguri Y."/>
            <person name="Olmstead R.G."/>
            <person name="Onodera N."/>
            <person name="Petersen B.L."/>
            <person name="Pils B."/>
            <person name="Prigge M."/>
            <person name="Rensing S.A."/>
            <person name="Riano-Pachon D.M."/>
            <person name="Roberts A.W."/>
            <person name="Sato Y."/>
            <person name="Scheller H.V."/>
            <person name="Schulz B."/>
            <person name="Schulz C."/>
            <person name="Shakirov E.V."/>
            <person name="Shibagaki N."/>
            <person name="Shinohara N."/>
            <person name="Shippen D.E."/>
            <person name="Soerensen I."/>
            <person name="Sotooka R."/>
            <person name="Sugimoto N."/>
            <person name="Sugita M."/>
            <person name="Sumikawa N."/>
            <person name="Tanurdzic M."/>
            <person name="Theissen G."/>
            <person name="Ulvskov P."/>
            <person name="Wakazuki S."/>
            <person name="Weng J.K."/>
            <person name="Willats W.W."/>
            <person name="Wipf D."/>
            <person name="Wolf P.G."/>
            <person name="Yang L."/>
            <person name="Zimmer A.D."/>
            <person name="Zhu Q."/>
            <person name="Mitros T."/>
            <person name="Hellsten U."/>
            <person name="Loque D."/>
            <person name="Otillar R."/>
            <person name="Salamov A."/>
            <person name="Schmutz J."/>
            <person name="Shapiro H."/>
            <person name="Lindquist E."/>
            <person name="Lucas S."/>
            <person name="Rokhsar D."/>
            <person name="Grigoriev I.V."/>
        </authorList>
    </citation>
    <scope>NUCLEOTIDE SEQUENCE [LARGE SCALE GENOMIC DNA]</scope>
</reference>
<name>D8R410_SELML</name>